<evidence type="ECO:0000256" key="3">
    <source>
        <dbReference type="ARBA" id="ARBA00022598"/>
    </source>
</evidence>
<dbReference type="PRINTS" id="PR01046">
    <property type="entry name" value="TRNASYNTHPRO"/>
</dbReference>
<organism evidence="11 12">
    <name type="scientific">Candidatus Azambacteria bacterium GW2011_GWA2_39_10</name>
    <dbReference type="NCBI Taxonomy" id="1618611"/>
    <lineage>
        <taxon>Bacteria</taxon>
        <taxon>Candidatus Azamiibacteriota</taxon>
    </lineage>
</organism>
<dbReference type="InterPro" id="IPR036621">
    <property type="entry name" value="Anticodon-bd_dom_sf"/>
</dbReference>
<evidence type="ECO:0000256" key="4">
    <source>
        <dbReference type="ARBA" id="ARBA00022741"/>
    </source>
</evidence>
<dbReference type="InterPro" id="IPR004154">
    <property type="entry name" value="Anticodon-bd"/>
</dbReference>
<gene>
    <name evidence="11" type="ORF">UT16_C0009G0007</name>
</gene>
<dbReference type="InterPro" id="IPR033730">
    <property type="entry name" value="ProRS_core_prok"/>
</dbReference>
<feature type="domain" description="Aminoacyl-transfer RNA synthetases class-II family profile" evidence="10">
    <location>
        <begin position="46"/>
        <end position="286"/>
    </location>
</feature>
<evidence type="ECO:0000256" key="6">
    <source>
        <dbReference type="ARBA" id="ARBA00022917"/>
    </source>
</evidence>
<evidence type="ECO:0000313" key="11">
    <source>
        <dbReference type="EMBL" id="KKQ92262.1"/>
    </source>
</evidence>
<dbReference type="GO" id="GO:0006433">
    <property type="term" value="P:prolyl-tRNA aminoacylation"/>
    <property type="evidence" value="ECO:0007669"/>
    <property type="project" value="InterPro"/>
</dbReference>
<comment type="catalytic activity">
    <reaction evidence="9">
        <text>tRNA(Pro) + L-proline + ATP = L-prolyl-tRNA(Pro) + AMP + diphosphate</text>
        <dbReference type="Rhea" id="RHEA:14305"/>
        <dbReference type="Rhea" id="RHEA-COMP:9700"/>
        <dbReference type="Rhea" id="RHEA-COMP:9702"/>
        <dbReference type="ChEBI" id="CHEBI:30616"/>
        <dbReference type="ChEBI" id="CHEBI:33019"/>
        <dbReference type="ChEBI" id="CHEBI:60039"/>
        <dbReference type="ChEBI" id="CHEBI:78442"/>
        <dbReference type="ChEBI" id="CHEBI:78532"/>
        <dbReference type="ChEBI" id="CHEBI:456215"/>
        <dbReference type="EC" id="6.1.1.15"/>
    </reaction>
</comment>
<dbReference type="InterPro" id="IPR006195">
    <property type="entry name" value="aa-tRNA-synth_II"/>
</dbReference>
<dbReference type="GO" id="GO:0004827">
    <property type="term" value="F:proline-tRNA ligase activity"/>
    <property type="evidence" value="ECO:0007669"/>
    <property type="project" value="UniProtKB-EC"/>
</dbReference>
<sequence length="385" mass="44331">MKQSQLFGKTLREAPKDAEAISHIYLVRGGFIRQLSSGLFSFLPLGFMVLKKIEQVIREELGKIGVQEMIMPVIHPAEIWKKTGRYHEIGKELWRLKSQGGQDLVLSMTHEESMAEIASKYIEKYDDLPVFLNQFQIKLRNEARPRGGLLRLREFVMQDAYSFDKNEAELDKTYNKFFKVYQNIFKRLNIKTIPIKADSGIMGGQESHEFMMLAEIGEDKLDGRNAIELGHIFKLGIKYSKPFNIYFTNKNGKKELAIMGSYGIGLDRLMAAMVETHNDKNGIIWPESVAPFKIHLIELKSSDSAVKKETEKIYKTLLDKGIEVLYDDRDDKSAGEKFADADLIGIPWRAVVSQKTLEKDSLELKRRNQKRIELIKISKFQNFKI</sequence>
<dbReference type="Gene3D" id="3.40.50.800">
    <property type="entry name" value="Anticodon-binding domain"/>
    <property type="match status" value="1"/>
</dbReference>
<keyword evidence="4" id="KW-0547">Nucleotide-binding</keyword>
<dbReference type="SUPFAM" id="SSF55681">
    <property type="entry name" value="Class II aaRS and biotin synthetases"/>
    <property type="match status" value="1"/>
</dbReference>
<dbReference type="PATRIC" id="fig|1618611.3.peg.145"/>
<comment type="caution">
    <text evidence="11">The sequence shown here is derived from an EMBL/GenBank/DDBJ whole genome shotgun (WGS) entry which is preliminary data.</text>
</comment>
<dbReference type="InterPro" id="IPR045864">
    <property type="entry name" value="aa-tRNA-synth_II/BPL/LPL"/>
</dbReference>
<evidence type="ECO:0000256" key="1">
    <source>
        <dbReference type="ARBA" id="ARBA00012831"/>
    </source>
</evidence>
<dbReference type="Proteomes" id="UP000034706">
    <property type="component" value="Unassembled WGS sequence"/>
</dbReference>
<evidence type="ECO:0000256" key="2">
    <source>
        <dbReference type="ARBA" id="ARBA00019110"/>
    </source>
</evidence>
<keyword evidence="3" id="KW-0436">Ligase</keyword>
<dbReference type="FunFam" id="3.40.50.800:FF:000032">
    <property type="entry name" value="Proline--tRNA ligase"/>
    <property type="match status" value="1"/>
</dbReference>
<dbReference type="InterPro" id="IPR050062">
    <property type="entry name" value="Pro-tRNA_synthetase"/>
</dbReference>
<dbReference type="GO" id="GO:0005524">
    <property type="term" value="F:ATP binding"/>
    <property type="evidence" value="ECO:0007669"/>
    <property type="project" value="UniProtKB-KW"/>
</dbReference>
<dbReference type="EC" id="6.1.1.15" evidence="1"/>
<evidence type="ECO:0000256" key="8">
    <source>
        <dbReference type="ARBA" id="ARBA00029731"/>
    </source>
</evidence>
<dbReference type="CDD" id="cd00861">
    <property type="entry name" value="ProRS_anticodon_short"/>
    <property type="match status" value="1"/>
</dbReference>
<dbReference type="GO" id="GO:0005829">
    <property type="term" value="C:cytosol"/>
    <property type="evidence" value="ECO:0007669"/>
    <property type="project" value="TreeGrafter"/>
</dbReference>
<reference evidence="11 12" key="1">
    <citation type="journal article" date="2015" name="Nature">
        <title>rRNA introns, odd ribosomes, and small enigmatic genomes across a large radiation of phyla.</title>
        <authorList>
            <person name="Brown C.T."/>
            <person name="Hug L.A."/>
            <person name="Thomas B.C."/>
            <person name="Sharon I."/>
            <person name="Castelle C.J."/>
            <person name="Singh A."/>
            <person name="Wilkins M.J."/>
            <person name="Williams K.H."/>
            <person name="Banfield J.F."/>
        </authorList>
    </citation>
    <scope>NUCLEOTIDE SEQUENCE [LARGE SCALE GENOMIC DNA]</scope>
</reference>
<proteinExistence type="predicted"/>
<dbReference type="PROSITE" id="PS50862">
    <property type="entry name" value="AA_TRNA_LIGASE_II"/>
    <property type="match status" value="1"/>
</dbReference>
<evidence type="ECO:0000313" key="12">
    <source>
        <dbReference type="Proteomes" id="UP000034706"/>
    </source>
</evidence>
<evidence type="ECO:0000256" key="9">
    <source>
        <dbReference type="ARBA" id="ARBA00047671"/>
    </source>
</evidence>
<keyword evidence="5" id="KW-0067">ATP-binding</keyword>
<dbReference type="SUPFAM" id="SSF52954">
    <property type="entry name" value="Class II aaRS ABD-related"/>
    <property type="match status" value="1"/>
</dbReference>
<dbReference type="PANTHER" id="PTHR42753:SF2">
    <property type="entry name" value="PROLINE--TRNA LIGASE"/>
    <property type="match status" value="1"/>
</dbReference>
<keyword evidence="7 11" id="KW-0030">Aminoacyl-tRNA synthetase</keyword>
<dbReference type="InterPro" id="IPR002316">
    <property type="entry name" value="Pro-tRNA-ligase_IIa"/>
</dbReference>
<keyword evidence="6" id="KW-0648">Protein biosynthesis</keyword>
<accession>A0A0G0LMI7</accession>
<dbReference type="CDD" id="cd00779">
    <property type="entry name" value="ProRS_core_prok"/>
    <property type="match status" value="1"/>
</dbReference>
<protein>
    <recommendedName>
        <fullName evidence="2">Proline--tRNA ligase</fullName>
        <ecNumber evidence="1">6.1.1.15</ecNumber>
    </recommendedName>
    <alternativeName>
        <fullName evidence="8">Prolyl-tRNA synthetase</fullName>
    </alternativeName>
</protein>
<name>A0A0G0LMI7_9BACT</name>
<dbReference type="Pfam" id="PF00587">
    <property type="entry name" value="tRNA-synt_2b"/>
    <property type="match status" value="1"/>
</dbReference>
<dbReference type="AlphaFoldDB" id="A0A0G0LMI7"/>
<evidence type="ECO:0000256" key="7">
    <source>
        <dbReference type="ARBA" id="ARBA00023146"/>
    </source>
</evidence>
<dbReference type="PANTHER" id="PTHR42753">
    <property type="entry name" value="MITOCHONDRIAL RIBOSOME PROTEIN L39/PROLYL-TRNA LIGASE FAMILY MEMBER"/>
    <property type="match status" value="1"/>
</dbReference>
<evidence type="ECO:0000259" key="10">
    <source>
        <dbReference type="PROSITE" id="PS50862"/>
    </source>
</evidence>
<dbReference type="EMBL" id="LBVT01000009">
    <property type="protein sequence ID" value="KKQ92262.1"/>
    <property type="molecule type" value="Genomic_DNA"/>
</dbReference>
<evidence type="ECO:0000256" key="5">
    <source>
        <dbReference type="ARBA" id="ARBA00022840"/>
    </source>
</evidence>
<dbReference type="InterPro" id="IPR044140">
    <property type="entry name" value="ProRS_anticodon_short"/>
</dbReference>
<dbReference type="InterPro" id="IPR002314">
    <property type="entry name" value="aa-tRNA-synt_IIb"/>
</dbReference>
<dbReference type="Pfam" id="PF03129">
    <property type="entry name" value="HGTP_anticodon"/>
    <property type="match status" value="1"/>
</dbReference>
<dbReference type="Gene3D" id="3.30.930.10">
    <property type="entry name" value="Bira Bifunctional Protein, Domain 2"/>
    <property type="match status" value="1"/>
</dbReference>